<organism evidence="8 9">
    <name type="scientific">Vulgatibacter incomptus</name>
    <dbReference type="NCBI Taxonomy" id="1391653"/>
    <lineage>
        <taxon>Bacteria</taxon>
        <taxon>Pseudomonadati</taxon>
        <taxon>Myxococcota</taxon>
        <taxon>Myxococcia</taxon>
        <taxon>Myxococcales</taxon>
        <taxon>Cystobacterineae</taxon>
        <taxon>Vulgatibacteraceae</taxon>
        <taxon>Vulgatibacter</taxon>
    </lineage>
</organism>
<dbReference type="GO" id="GO:0016787">
    <property type="term" value="F:hydrolase activity"/>
    <property type="evidence" value="ECO:0007669"/>
    <property type="project" value="UniProtKB-KW"/>
</dbReference>
<dbReference type="EMBL" id="CP012332">
    <property type="protein sequence ID" value="AKU92478.1"/>
    <property type="molecule type" value="Genomic_DNA"/>
</dbReference>
<keyword evidence="5" id="KW-0862">Zinc</keyword>
<dbReference type="AlphaFoldDB" id="A0A0K1PG17"/>
<evidence type="ECO:0000313" key="9">
    <source>
        <dbReference type="Proteomes" id="UP000055590"/>
    </source>
</evidence>
<proteinExistence type="inferred from homology"/>
<evidence type="ECO:0000256" key="6">
    <source>
        <dbReference type="SAM" id="SignalP"/>
    </source>
</evidence>
<name>A0A0K1PG17_9BACT</name>
<dbReference type="SUPFAM" id="SSF56281">
    <property type="entry name" value="Metallo-hydrolase/oxidoreductase"/>
    <property type="match status" value="1"/>
</dbReference>
<keyword evidence="3" id="KW-0479">Metal-binding</keyword>
<dbReference type="STRING" id="1391653.AKJ08_2865"/>
<evidence type="ECO:0000256" key="1">
    <source>
        <dbReference type="ARBA" id="ARBA00001947"/>
    </source>
</evidence>
<dbReference type="PANTHER" id="PTHR42978:SF2">
    <property type="entry name" value="102 KBASES UNSTABLE REGION: FROM 1 TO 119443"/>
    <property type="match status" value="1"/>
</dbReference>
<gene>
    <name evidence="8" type="ORF">AKJ08_2865</name>
</gene>
<dbReference type="InterPro" id="IPR051013">
    <property type="entry name" value="MBL_superfamily_lactonases"/>
</dbReference>
<feature type="domain" description="Metallo-beta-lactamase" evidence="7">
    <location>
        <begin position="86"/>
        <end position="305"/>
    </location>
</feature>
<keyword evidence="9" id="KW-1185">Reference proteome</keyword>
<accession>A0A0K1PG17</accession>
<dbReference type="SMART" id="SM00849">
    <property type="entry name" value="Lactamase_B"/>
    <property type="match status" value="1"/>
</dbReference>
<evidence type="ECO:0000259" key="7">
    <source>
        <dbReference type="SMART" id="SM00849"/>
    </source>
</evidence>
<dbReference type="PROSITE" id="PS51257">
    <property type="entry name" value="PROKAR_LIPOPROTEIN"/>
    <property type="match status" value="1"/>
</dbReference>
<dbReference type="GO" id="GO:0046872">
    <property type="term" value="F:metal ion binding"/>
    <property type="evidence" value="ECO:0007669"/>
    <property type="project" value="UniProtKB-KW"/>
</dbReference>
<dbReference type="Pfam" id="PF00753">
    <property type="entry name" value="Lactamase_B"/>
    <property type="match status" value="1"/>
</dbReference>
<dbReference type="OrthoDB" id="5443440at2"/>
<sequence>MWKLSSVLLACSLFTACAASTHSTALSALGVARSSKDLLAVIDQPGLLEVESVVSADWSVPRSGVINLGHPKAKAARLEDGDEPIQIYFHVVRHPTHGTFIIDTGVERALRDDPERSAMSGLVRSAMHLEKLIVHMPLGDWLANQPAPIDGVLMTHLHLDHVSGMPDVPKGTPIYAGPGETSSRQFLYMFTQGSIDRALEGQAPVQEWPFRAGEDRFAGVVDVFGDGSLWAIWVPGHTPGSVAYLARTATGPVLFVGDTSHTSWGWQHDVEPGSFTGDQELNAASLGVLRKLVEEHPRIDVRLGHQHLAAPVPTR</sequence>
<dbReference type="InterPro" id="IPR001279">
    <property type="entry name" value="Metallo-B-lactamas"/>
</dbReference>
<dbReference type="InterPro" id="IPR036866">
    <property type="entry name" value="RibonucZ/Hydroxyglut_hydro"/>
</dbReference>
<dbReference type="RefSeq" id="WP_050726644.1">
    <property type="nucleotide sequence ID" value="NZ_CP012332.1"/>
</dbReference>
<evidence type="ECO:0000313" key="8">
    <source>
        <dbReference type="EMBL" id="AKU92478.1"/>
    </source>
</evidence>
<reference evidence="8 9" key="1">
    <citation type="submission" date="2015-08" db="EMBL/GenBank/DDBJ databases">
        <authorList>
            <person name="Babu N.S."/>
            <person name="Beckwith C.J."/>
            <person name="Beseler K.G."/>
            <person name="Brison A."/>
            <person name="Carone J.V."/>
            <person name="Caskin T.P."/>
            <person name="Diamond M."/>
            <person name="Durham M.E."/>
            <person name="Foxe J.M."/>
            <person name="Go M."/>
            <person name="Henderson B.A."/>
            <person name="Jones I.B."/>
            <person name="McGettigan J.A."/>
            <person name="Micheletti S.J."/>
            <person name="Nasrallah M.E."/>
            <person name="Ortiz D."/>
            <person name="Piller C.R."/>
            <person name="Privatt S.R."/>
            <person name="Schneider S.L."/>
            <person name="Sharp S."/>
            <person name="Smith T.C."/>
            <person name="Stanton J.D."/>
            <person name="Ullery H.E."/>
            <person name="Wilson R.J."/>
            <person name="Serrano M.G."/>
            <person name="Buck G."/>
            <person name="Lee V."/>
            <person name="Wang Y."/>
            <person name="Carvalho R."/>
            <person name="Voegtly L."/>
            <person name="Shi R."/>
            <person name="Duckworth R."/>
            <person name="Johnson A."/>
            <person name="Loviza R."/>
            <person name="Walstead R."/>
            <person name="Shah Z."/>
            <person name="Kiflezghi M."/>
            <person name="Wade K."/>
            <person name="Ball S.L."/>
            <person name="Bradley K.W."/>
            <person name="Asai D.J."/>
            <person name="Bowman C.A."/>
            <person name="Russell D.A."/>
            <person name="Pope W.H."/>
            <person name="Jacobs-Sera D."/>
            <person name="Hendrix R.W."/>
            <person name="Hatfull G.F."/>
        </authorList>
    </citation>
    <scope>NUCLEOTIDE SEQUENCE [LARGE SCALE GENOMIC DNA]</scope>
    <source>
        <strain evidence="8 9">DSM 27710</strain>
    </source>
</reference>
<evidence type="ECO:0000256" key="5">
    <source>
        <dbReference type="ARBA" id="ARBA00022833"/>
    </source>
</evidence>
<protein>
    <submittedName>
        <fullName evidence="8">Beta-lactamase-like</fullName>
    </submittedName>
</protein>
<feature type="signal peptide" evidence="6">
    <location>
        <begin position="1"/>
        <end position="18"/>
    </location>
</feature>
<feature type="chain" id="PRO_5005465734" evidence="6">
    <location>
        <begin position="19"/>
        <end position="315"/>
    </location>
</feature>
<keyword evidence="6" id="KW-0732">Signal</keyword>
<dbReference type="PANTHER" id="PTHR42978">
    <property type="entry name" value="QUORUM-QUENCHING LACTONASE YTNP-RELATED-RELATED"/>
    <property type="match status" value="1"/>
</dbReference>
<dbReference type="Gene3D" id="3.60.15.10">
    <property type="entry name" value="Ribonuclease Z/Hydroxyacylglutathione hydrolase-like"/>
    <property type="match status" value="1"/>
</dbReference>
<evidence type="ECO:0000256" key="4">
    <source>
        <dbReference type="ARBA" id="ARBA00022801"/>
    </source>
</evidence>
<dbReference type="KEGG" id="vin:AKJ08_2865"/>
<comment type="similarity">
    <text evidence="2">Belongs to the metallo-beta-lactamase superfamily.</text>
</comment>
<dbReference type="Proteomes" id="UP000055590">
    <property type="component" value="Chromosome"/>
</dbReference>
<evidence type="ECO:0000256" key="3">
    <source>
        <dbReference type="ARBA" id="ARBA00022723"/>
    </source>
</evidence>
<keyword evidence="4" id="KW-0378">Hydrolase</keyword>
<comment type="cofactor">
    <cofactor evidence="1">
        <name>Zn(2+)</name>
        <dbReference type="ChEBI" id="CHEBI:29105"/>
    </cofactor>
</comment>
<evidence type="ECO:0000256" key="2">
    <source>
        <dbReference type="ARBA" id="ARBA00007749"/>
    </source>
</evidence>